<keyword evidence="1" id="KW-0560">Oxidoreductase</keyword>
<evidence type="ECO:0000313" key="1">
    <source>
        <dbReference type="EMBL" id="NYE84096.1"/>
    </source>
</evidence>
<name>A0A7Y9IW21_9BURK</name>
<organism evidence="1 2">
    <name type="scientific">Pigmentiphaga litoralis</name>
    <dbReference type="NCBI Taxonomy" id="516702"/>
    <lineage>
        <taxon>Bacteria</taxon>
        <taxon>Pseudomonadati</taxon>
        <taxon>Pseudomonadota</taxon>
        <taxon>Betaproteobacteria</taxon>
        <taxon>Burkholderiales</taxon>
        <taxon>Alcaligenaceae</taxon>
        <taxon>Pigmentiphaga</taxon>
    </lineage>
</organism>
<protein>
    <submittedName>
        <fullName evidence="1">Gluconate 2-dehydrogenase gamma chain</fullName>
        <ecNumber evidence="1">1.1.99.3</ecNumber>
    </submittedName>
</protein>
<keyword evidence="2" id="KW-1185">Reference proteome</keyword>
<dbReference type="PROSITE" id="PS51318">
    <property type="entry name" value="TAT"/>
    <property type="match status" value="1"/>
</dbReference>
<comment type="caution">
    <text evidence="1">The sequence shown here is derived from an EMBL/GenBank/DDBJ whole genome shotgun (WGS) entry which is preliminary data.</text>
</comment>
<dbReference type="InterPro" id="IPR006311">
    <property type="entry name" value="TAT_signal"/>
</dbReference>
<accession>A0A7Y9IW21</accession>
<dbReference type="EMBL" id="JACBYR010000001">
    <property type="protein sequence ID" value="NYE84096.1"/>
    <property type="molecule type" value="Genomic_DNA"/>
</dbReference>
<proteinExistence type="predicted"/>
<sequence>MEHPLRFTRREVLKALLAGGPAAAAAGLPTGASAAQAPATSAAATTAPAAGTPPAAASGPYVWRFFNAKEVRAVEAAIDRLIPTDALGPGAKDAGVAVFLDQQLAGAWGSGDHFYKQGPFVAGKPQQGYQLSFTPAQMFRAGLASLDQAAASNGKGGFADLDAAAQDQLLTRMQAGEIKTTPLPSAVFFAALLDATMEGYFADPVYGGNRDMASWKLVGFPGAYASYMSDVERHGVAWTRPPISIADAAHGGHGGPMR</sequence>
<dbReference type="Pfam" id="PF13618">
    <property type="entry name" value="Gluconate_2-dh3"/>
    <property type="match status" value="1"/>
</dbReference>
<gene>
    <name evidence="1" type="ORF">FHW18_003367</name>
</gene>
<evidence type="ECO:0000313" key="2">
    <source>
        <dbReference type="Proteomes" id="UP000542125"/>
    </source>
</evidence>
<dbReference type="EC" id="1.1.99.3" evidence="1"/>
<dbReference type="GO" id="GO:0033717">
    <property type="term" value="F:gluconate 2-dehydrogenase (acceptor) activity"/>
    <property type="evidence" value="ECO:0007669"/>
    <property type="project" value="UniProtKB-EC"/>
</dbReference>
<reference evidence="1 2" key="1">
    <citation type="submission" date="2020-07" db="EMBL/GenBank/DDBJ databases">
        <title>Genomic Encyclopedia of Type Strains, Phase IV (KMG-V): Genome sequencing to study the core and pangenomes of soil and plant-associated prokaryotes.</title>
        <authorList>
            <person name="Whitman W."/>
        </authorList>
    </citation>
    <scope>NUCLEOTIDE SEQUENCE [LARGE SCALE GENOMIC DNA]</scope>
    <source>
        <strain evidence="1 2">SAS40</strain>
    </source>
</reference>
<dbReference type="RefSeq" id="WP_257021974.1">
    <property type="nucleotide sequence ID" value="NZ_JACBYR010000001.1"/>
</dbReference>
<dbReference type="AlphaFoldDB" id="A0A7Y9IW21"/>
<dbReference type="Proteomes" id="UP000542125">
    <property type="component" value="Unassembled WGS sequence"/>
</dbReference>
<dbReference type="InterPro" id="IPR027056">
    <property type="entry name" value="Gluconate_2DH_su3"/>
</dbReference>